<dbReference type="InterPro" id="IPR014729">
    <property type="entry name" value="Rossmann-like_a/b/a_fold"/>
</dbReference>
<dbReference type="AlphaFoldDB" id="A0A830HSP8"/>
<keyword evidence="1" id="KW-0963">Cytoplasm</keyword>
<evidence type="ECO:0000256" key="1">
    <source>
        <dbReference type="ARBA" id="ARBA00022490"/>
    </source>
</evidence>
<dbReference type="InterPro" id="IPR019407">
    <property type="entry name" value="CTU2"/>
</dbReference>
<dbReference type="PANTHER" id="PTHR20882:SF14">
    <property type="entry name" value="CYTOPLASMIC TRNA 2-THIOLATION PROTEIN 2"/>
    <property type="match status" value="1"/>
</dbReference>
<protein>
    <recommendedName>
        <fullName evidence="5">Cytoplasmic tRNA 2-thiolation protein 2</fullName>
    </recommendedName>
</protein>
<comment type="caution">
    <text evidence="3">The sequence shown here is derived from an EMBL/GenBank/DDBJ whole genome shotgun (WGS) entry which is preliminary data.</text>
</comment>
<organism evidence="3 4">
    <name type="scientific">Pycnococcus provasolii</name>
    <dbReference type="NCBI Taxonomy" id="41880"/>
    <lineage>
        <taxon>Eukaryota</taxon>
        <taxon>Viridiplantae</taxon>
        <taxon>Chlorophyta</taxon>
        <taxon>Pseudoscourfieldiophyceae</taxon>
        <taxon>Pseudoscourfieldiales</taxon>
        <taxon>Pycnococcaceae</taxon>
        <taxon>Pycnococcus</taxon>
    </lineage>
</organism>
<gene>
    <name evidence="3" type="ORF">PPROV_000846000</name>
</gene>
<dbReference type="GO" id="GO:0002143">
    <property type="term" value="P:tRNA wobble position uridine thiolation"/>
    <property type="evidence" value="ECO:0007669"/>
    <property type="project" value="TreeGrafter"/>
</dbReference>
<dbReference type="GO" id="GO:0016783">
    <property type="term" value="F:sulfurtransferase activity"/>
    <property type="evidence" value="ECO:0007669"/>
    <property type="project" value="TreeGrafter"/>
</dbReference>
<keyword evidence="2" id="KW-0819">tRNA processing</keyword>
<dbReference type="Proteomes" id="UP000660262">
    <property type="component" value="Unassembled WGS sequence"/>
</dbReference>
<dbReference type="EMBL" id="BNJQ01000026">
    <property type="protein sequence ID" value="GHP09725.1"/>
    <property type="molecule type" value="Genomic_DNA"/>
</dbReference>
<evidence type="ECO:0000256" key="2">
    <source>
        <dbReference type="ARBA" id="ARBA00022694"/>
    </source>
</evidence>
<evidence type="ECO:0008006" key="5">
    <source>
        <dbReference type="Google" id="ProtNLM"/>
    </source>
</evidence>
<evidence type="ECO:0000313" key="3">
    <source>
        <dbReference type="EMBL" id="GHP09725.1"/>
    </source>
</evidence>
<dbReference type="Gene3D" id="3.40.50.620">
    <property type="entry name" value="HUPs"/>
    <property type="match status" value="1"/>
</dbReference>
<proteinExistence type="predicted"/>
<sequence>MLANQQKRRLHLVVAVHVVEAENGSEGVTMALRKACEERNVKLHTLKPITQTHQSLLARVRDATARHDAVTFLRNRAIANFAASMKCGSVLCGESADGTAARILSSISKRVGAVVNADLGAADIRMHLTHGLPFFVHPMRSISRKEAAIYCRHRHIQLPCLPIAPPDNPRTIDACSEALVASMVAERADAAINVIRAAQKLDAYPFSIPVSYNRGDKAQRIDVGRWRPSGAEACTGTAPHRLCSLCLTPVVAIGTGSDDEEATAGQLCMNCRTNVVVPRDGEDGTSALRVWVNAIEQSSCDPYEE</sequence>
<reference evidence="3" key="1">
    <citation type="submission" date="2020-10" db="EMBL/GenBank/DDBJ databases">
        <title>Unveiling of a novel bifunctional photoreceptor, Dualchrome1, isolated from a cosmopolitan green alga.</title>
        <authorList>
            <person name="Suzuki S."/>
            <person name="Kawachi M."/>
        </authorList>
    </citation>
    <scope>NUCLEOTIDE SEQUENCE</scope>
    <source>
        <strain evidence="3">NIES 2893</strain>
    </source>
</reference>
<evidence type="ECO:0000313" key="4">
    <source>
        <dbReference type="Proteomes" id="UP000660262"/>
    </source>
</evidence>
<dbReference type="PANTHER" id="PTHR20882">
    <property type="entry name" value="CYTOPLASMIC TRNA 2-THIOLATION PROTEIN 2"/>
    <property type="match status" value="1"/>
</dbReference>
<dbReference type="GO" id="GO:0005829">
    <property type="term" value="C:cytosol"/>
    <property type="evidence" value="ECO:0007669"/>
    <property type="project" value="TreeGrafter"/>
</dbReference>
<accession>A0A830HSP8</accession>
<name>A0A830HSP8_9CHLO</name>
<dbReference type="GO" id="GO:0000049">
    <property type="term" value="F:tRNA binding"/>
    <property type="evidence" value="ECO:0007669"/>
    <property type="project" value="InterPro"/>
</dbReference>
<keyword evidence="4" id="KW-1185">Reference proteome</keyword>